<gene>
    <name evidence="2" type="ORF">L873DRAFT_1909109</name>
</gene>
<evidence type="ECO:0000313" key="2">
    <source>
        <dbReference type="EMBL" id="RPB05240.1"/>
    </source>
</evidence>
<dbReference type="InterPro" id="IPR004875">
    <property type="entry name" value="DDE_SF_endonuclease_dom"/>
</dbReference>
<organism evidence="2 3">
    <name type="scientific">Choiromyces venosus 120613-1</name>
    <dbReference type="NCBI Taxonomy" id="1336337"/>
    <lineage>
        <taxon>Eukaryota</taxon>
        <taxon>Fungi</taxon>
        <taxon>Dikarya</taxon>
        <taxon>Ascomycota</taxon>
        <taxon>Pezizomycotina</taxon>
        <taxon>Pezizomycetes</taxon>
        <taxon>Pezizales</taxon>
        <taxon>Tuberaceae</taxon>
        <taxon>Choiromyces</taxon>
    </lineage>
</organism>
<dbReference type="EMBL" id="ML120354">
    <property type="protein sequence ID" value="RPB05240.1"/>
    <property type="molecule type" value="Genomic_DNA"/>
</dbReference>
<dbReference type="GO" id="GO:0003676">
    <property type="term" value="F:nucleic acid binding"/>
    <property type="evidence" value="ECO:0007669"/>
    <property type="project" value="InterPro"/>
</dbReference>
<keyword evidence="3" id="KW-1185">Reference proteome</keyword>
<dbReference type="Pfam" id="PF03184">
    <property type="entry name" value="DDE_1"/>
    <property type="match status" value="1"/>
</dbReference>
<evidence type="ECO:0000313" key="3">
    <source>
        <dbReference type="Proteomes" id="UP000276215"/>
    </source>
</evidence>
<dbReference type="AlphaFoldDB" id="A0A3N4K3U5"/>
<evidence type="ECO:0000259" key="1">
    <source>
        <dbReference type="Pfam" id="PF03184"/>
    </source>
</evidence>
<sequence>MIIFHGKRERLGWEWQQYHLGVEVGFNEKAYMNDQLFLHYINTYLIPDLGEWLTLFTLDLMGSHKIPAVLEKLDLHNITPSLIPSGCTSLI</sequence>
<reference evidence="2 3" key="1">
    <citation type="journal article" date="2018" name="Nat. Ecol. Evol.">
        <title>Pezizomycetes genomes reveal the molecular basis of ectomycorrhizal truffle lifestyle.</title>
        <authorList>
            <person name="Murat C."/>
            <person name="Payen T."/>
            <person name="Noel B."/>
            <person name="Kuo A."/>
            <person name="Morin E."/>
            <person name="Chen J."/>
            <person name="Kohler A."/>
            <person name="Krizsan K."/>
            <person name="Balestrini R."/>
            <person name="Da Silva C."/>
            <person name="Montanini B."/>
            <person name="Hainaut M."/>
            <person name="Levati E."/>
            <person name="Barry K.W."/>
            <person name="Belfiori B."/>
            <person name="Cichocki N."/>
            <person name="Clum A."/>
            <person name="Dockter R.B."/>
            <person name="Fauchery L."/>
            <person name="Guy J."/>
            <person name="Iotti M."/>
            <person name="Le Tacon F."/>
            <person name="Lindquist E.A."/>
            <person name="Lipzen A."/>
            <person name="Malagnac F."/>
            <person name="Mello A."/>
            <person name="Molinier V."/>
            <person name="Miyauchi S."/>
            <person name="Poulain J."/>
            <person name="Riccioni C."/>
            <person name="Rubini A."/>
            <person name="Sitrit Y."/>
            <person name="Splivallo R."/>
            <person name="Traeger S."/>
            <person name="Wang M."/>
            <person name="Zifcakova L."/>
            <person name="Wipf D."/>
            <person name="Zambonelli A."/>
            <person name="Paolocci F."/>
            <person name="Nowrousian M."/>
            <person name="Ottonello S."/>
            <person name="Baldrian P."/>
            <person name="Spatafora J.W."/>
            <person name="Henrissat B."/>
            <person name="Nagy L.G."/>
            <person name="Aury J.M."/>
            <person name="Wincker P."/>
            <person name="Grigoriev I.V."/>
            <person name="Bonfante P."/>
            <person name="Martin F.M."/>
        </authorList>
    </citation>
    <scope>NUCLEOTIDE SEQUENCE [LARGE SCALE GENOMIC DNA]</scope>
    <source>
        <strain evidence="2 3">120613-1</strain>
    </source>
</reference>
<dbReference type="Proteomes" id="UP000276215">
    <property type="component" value="Unassembled WGS sequence"/>
</dbReference>
<protein>
    <recommendedName>
        <fullName evidence="1">DDE-1 domain-containing protein</fullName>
    </recommendedName>
</protein>
<dbReference type="STRING" id="1336337.A0A3N4K3U5"/>
<accession>A0A3N4K3U5</accession>
<feature type="domain" description="DDE-1" evidence="1">
    <location>
        <begin position="1"/>
        <end position="90"/>
    </location>
</feature>
<name>A0A3N4K3U5_9PEZI</name>
<proteinExistence type="predicted"/>